<dbReference type="InterPro" id="IPR029044">
    <property type="entry name" value="Nucleotide-diphossugar_trans"/>
</dbReference>
<accession>K6GSM6</accession>
<evidence type="ECO:0000313" key="3">
    <source>
        <dbReference type="EMBL" id="EKO39961.1"/>
    </source>
</evidence>
<sequence>MRITIDASSLSYPKRTGIGRCLESILPHLASLAQARGDSLTLVSGQPVVNAAALALLDAGAIRAATVMVPSLYAWQQAGMAWQLKEVGCDVHYAPDGLLPIGFTGRSVGVVNDVLWKRIPETLPRHIRWVFALRQRASLESLTIPLSLSAFTRAEAIALYGEAAARIRPTNLCAVDHHRFRPAQCADAGDAGEAASLADFRARHGLPRSFYLCVGNLMAHKNLAVALRAMARLPEDAVLAVVGHGDPGALSVAALAAGLAPGRARCLGYLPDDDLPLVYRAAAAFVFPSRYEGFGLPLLEAMASGTPVAYAKAASLPEAAGGAGLPFAPDDDAALAEILTRLTADPDLLRQQTALGLARAAAFSWQDCARNVFDALIEAAGESDKRPKVTIVTPSFNQAAYLKQTLTSVAGQKNADVEHIVLDGGSTDATPDVLRAWDGRLAYWRSAKDDGQTAALAEGFARATGEVLGWLNSDDWLWSDDALSAVAEAFAKHPDAVMVTGDTVLTDADGAPVMIDMVLPASRQMRYTMAVPQQSTFFRKSAYEAAGGMDTAFAYCMDFDLFERLSRQGRIVRLPKVLAAFRLHPSAKTATWQEVFRRDVAACQHRHGSGLLHELTIKLVTLEVRLGSVLAQLGAIVKGRRLPSHVNCRLEPLRAYARKKHNLAG</sequence>
<dbReference type="PANTHER" id="PTHR46401">
    <property type="entry name" value="GLYCOSYLTRANSFERASE WBBK-RELATED"/>
    <property type="match status" value="1"/>
</dbReference>
<dbReference type="CDD" id="cd06433">
    <property type="entry name" value="GT_2_WfgS_like"/>
    <property type="match status" value="1"/>
</dbReference>
<dbReference type="CDD" id="cd03809">
    <property type="entry name" value="GT4_MtfB-like"/>
    <property type="match status" value="1"/>
</dbReference>
<dbReference type="Proteomes" id="UP000006272">
    <property type="component" value="Unassembled WGS sequence"/>
</dbReference>
<dbReference type="GO" id="GO:0016757">
    <property type="term" value="F:glycosyltransferase activity"/>
    <property type="evidence" value="ECO:0007669"/>
    <property type="project" value="TreeGrafter"/>
</dbReference>
<evidence type="ECO:0000259" key="2">
    <source>
        <dbReference type="Pfam" id="PF00535"/>
    </source>
</evidence>
<dbReference type="Gene3D" id="3.90.550.10">
    <property type="entry name" value="Spore Coat Polysaccharide Biosynthesis Protein SpsA, Chain A"/>
    <property type="match status" value="1"/>
</dbReference>
<dbReference type="Pfam" id="PF13692">
    <property type="entry name" value="Glyco_trans_1_4"/>
    <property type="match status" value="1"/>
</dbReference>
<feature type="domain" description="Glycosyltransferase 2-like" evidence="2">
    <location>
        <begin position="390"/>
        <end position="504"/>
    </location>
</feature>
<dbReference type="Gene3D" id="3.40.50.2000">
    <property type="entry name" value="Glycogen Phosphorylase B"/>
    <property type="match status" value="1"/>
</dbReference>
<dbReference type="PANTHER" id="PTHR46401:SF2">
    <property type="entry name" value="GLYCOSYLTRANSFERASE WBBK-RELATED"/>
    <property type="match status" value="1"/>
</dbReference>
<dbReference type="PATRIC" id="fig|1206767.3.peg.1302"/>
<name>K6GSM6_9BACT</name>
<evidence type="ECO:0000256" key="1">
    <source>
        <dbReference type="ARBA" id="ARBA00022679"/>
    </source>
</evidence>
<organism evidence="3 4">
    <name type="scientific">Solidesulfovibrio magneticus str. Maddingley MBC34</name>
    <dbReference type="NCBI Taxonomy" id="1206767"/>
    <lineage>
        <taxon>Bacteria</taxon>
        <taxon>Pseudomonadati</taxon>
        <taxon>Thermodesulfobacteriota</taxon>
        <taxon>Desulfovibrionia</taxon>
        <taxon>Desulfovibrionales</taxon>
        <taxon>Desulfovibrionaceae</taxon>
        <taxon>Solidesulfovibrio</taxon>
    </lineage>
</organism>
<gene>
    <name evidence="3" type="ORF">B193_1331</name>
</gene>
<comment type="caution">
    <text evidence="3">The sequence shown here is derived from an EMBL/GenBank/DDBJ whole genome shotgun (WGS) entry which is preliminary data.</text>
</comment>
<dbReference type="SUPFAM" id="SSF53448">
    <property type="entry name" value="Nucleotide-diphospho-sugar transferases"/>
    <property type="match status" value="1"/>
</dbReference>
<protein>
    <submittedName>
        <fullName evidence="3">Glycosyltransferase</fullName>
    </submittedName>
</protein>
<dbReference type="AlphaFoldDB" id="K6GSM6"/>
<dbReference type="SUPFAM" id="SSF53756">
    <property type="entry name" value="UDP-Glycosyltransferase/glycogen phosphorylase"/>
    <property type="match status" value="1"/>
</dbReference>
<dbReference type="GO" id="GO:0009103">
    <property type="term" value="P:lipopolysaccharide biosynthetic process"/>
    <property type="evidence" value="ECO:0007669"/>
    <property type="project" value="TreeGrafter"/>
</dbReference>
<dbReference type="EMBL" id="ALAO01000100">
    <property type="protein sequence ID" value="EKO39961.1"/>
    <property type="molecule type" value="Genomic_DNA"/>
</dbReference>
<evidence type="ECO:0000313" key="4">
    <source>
        <dbReference type="Proteomes" id="UP000006272"/>
    </source>
</evidence>
<dbReference type="InterPro" id="IPR001173">
    <property type="entry name" value="Glyco_trans_2-like"/>
</dbReference>
<proteinExistence type="predicted"/>
<dbReference type="Pfam" id="PF00535">
    <property type="entry name" value="Glycos_transf_2"/>
    <property type="match status" value="1"/>
</dbReference>
<reference evidence="3 4" key="1">
    <citation type="submission" date="2012-07" db="EMBL/GenBank/DDBJ databases">
        <title>Draft genome sequence of Desulfovibrio magneticus str. Maddingley MBC34 obtained from a metagenomic sequence of a methanogenic enrichment isolated from coal-seam formation water in Victoria, Australia.</title>
        <authorList>
            <person name="Greenfield P."/>
            <person name="Hendry P."/>
            <person name="Li D."/>
            <person name="Rosewarne C.P."/>
            <person name="Tran-Dinh N."/>
            <person name="Elbourne L.D.H."/>
            <person name="Paulsen I.T."/>
            <person name="Midgley D.J."/>
        </authorList>
    </citation>
    <scope>NUCLEOTIDE SEQUENCE [LARGE SCALE GENOMIC DNA]</scope>
    <source>
        <strain evidence="4">Maddingley MBC34</strain>
    </source>
</reference>
<keyword evidence="1 3" id="KW-0808">Transferase</keyword>